<dbReference type="AlphaFoldDB" id="A0A9X4LHI1"/>
<evidence type="ECO:0000313" key="4">
    <source>
        <dbReference type="Proteomes" id="UP001152302"/>
    </source>
</evidence>
<feature type="domain" description="Acyl-CoA thioesterase-like N-terminal HotDog" evidence="1">
    <location>
        <begin position="33"/>
        <end position="111"/>
    </location>
</feature>
<dbReference type="EMBL" id="JAMBPX010000009">
    <property type="protein sequence ID" value="MDG0860183.1"/>
    <property type="molecule type" value="Genomic_DNA"/>
</dbReference>
<accession>A0A9X4LHI1</accession>
<protein>
    <submittedName>
        <fullName evidence="3">Thioesterase family protein</fullName>
    </submittedName>
</protein>
<dbReference type="Pfam" id="PF20789">
    <property type="entry name" value="4HBT_3C"/>
    <property type="match status" value="1"/>
</dbReference>
<dbReference type="SUPFAM" id="SSF54637">
    <property type="entry name" value="Thioesterase/thiol ester dehydrase-isomerase"/>
    <property type="match status" value="2"/>
</dbReference>
<dbReference type="Pfam" id="PF13622">
    <property type="entry name" value="4HBT_3"/>
    <property type="match status" value="1"/>
</dbReference>
<dbReference type="InterPro" id="IPR049449">
    <property type="entry name" value="TesB_ACOT8-like_N"/>
</dbReference>
<evidence type="ECO:0000259" key="2">
    <source>
        <dbReference type="Pfam" id="PF20789"/>
    </source>
</evidence>
<dbReference type="PANTHER" id="PTHR38110:SF1">
    <property type="entry name" value="THIOESTERASE DOMAIN-CONTAINING PROTEIN"/>
    <property type="match status" value="1"/>
</dbReference>
<dbReference type="InterPro" id="IPR049450">
    <property type="entry name" value="ACOT8-like_C"/>
</dbReference>
<organism evidence="3 4">
    <name type="scientific">Staphylococcus equorum</name>
    <dbReference type="NCBI Taxonomy" id="246432"/>
    <lineage>
        <taxon>Bacteria</taxon>
        <taxon>Bacillati</taxon>
        <taxon>Bacillota</taxon>
        <taxon>Bacilli</taxon>
        <taxon>Bacillales</taxon>
        <taxon>Staphylococcaceae</taxon>
        <taxon>Staphylococcus</taxon>
    </lineage>
</organism>
<evidence type="ECO:0000259" key="1">
    <source>
        <dbReference type="Pfam" id="PF13622"/>
    </source>
</evidence>
<name>A0A9X4LHI1_9STAP</name>
<dbReference type="InterPro" id="IPR029069">
    <property type="entry name" value="HotDog_dom_sf"/>
</dbReference>
<feature type="domain" description="Acyl-CoA thioesterase-like C-terminal" evidence="2">
    <location>
        <begin position="136"/>
        <end position="272"/>
    </location>
</feature>
<dbReference type="Gene3D" id="2.40.160.210">
    <property type="entry name" value="Acyl-CoA thioesterase, double hotdog domain"/>
    <property type="match status" value="1"/>
</dbReference>
<reference evidence="3" key="1">
    <citation type="submission" date="2022-05" db="EMBL/GenBank/DDBJ databases">
        <title>Comparative genomics of Staphylococcus equorum isolates.</title>
        <authorList>
            <person name="Luelf R.H."/>
        </authorList>
    </citation>
    <scope>NUCLEOTIDE SEQUENCE</scope>
    <source>
        <strain evidence="3">TMW 2.2343</strain>
    </source>
</reference>
<dbReference type="InterPro" id="IPR052389">
    <property type="entry name" value="Sec_Metab_Biosynth-Assoc"/>
</dbReference>
<dbReference type="PANTHER" id="PTHR38110">
    <property type="entry name" value="CHROMOSOME 23, WHOLE GENOME SHOTGUN SEQUENCE"/>
    <property type="match status" value="1"/>
</dbReference>
<comment type="caution">
    <text evidence="3">The sequence shown here is derived from an EMBL/GenBank/DDBJ whole genome shotgun (WGS) entry which is preliminary data.</text>
</comment>
<gene>
    <name evidence="3" type="ORF">M4L21_12655</name>
</gene>
<evidence type="ECO:0000313" key="3">
    <source>
        <dbReference type="EMBL" id="MDG0860183.1"/>
    </source>
</evidence>
<proteinExistence type="predicted"/>
<sequence>MNSNKQVHAFDKATQLTEEASGDYSGHTSEKYANMIGPFGGVIASTLLRAVLEHPERLGEPASLTINYAAPVADGNFNIKATPTRTNRSTQHWYIVLSQNDKTVITGTAVTAQRRDTWSTTEIAFPNVPTAENVDFPSIEGAPPWLQNYDIRIIKGAPLALSQTQSNNSHDSTTLQWIQDKPKRNLDFLSLTSICDAFFPRIWVRREKMVPIGTVSLTIYFHADSETLKTHGDREVLGHTRALKFYDGFFDQTGEIWSYDGNLLATTSQFVYYKE</sequence>
<dbReference type="RefSeq" id="WP_277582002.1">
    <property type="nucleotide sequence ID" value="NZ_JAMBPV010000008.1"/>
</dbReference>
<dbReference type="Proteomes" id="UP001152302">
    <property type="component" value="Unassembled WGS sequence"/>
</dbReference>
<dbReference type="InterPro" id="IPR042171">
    <property type="entry name" value="Acyl-CoA_hotdog"/>
</dbReference>